<dbReference type="Pfam" id="PF01095">
    <property type="entry name" value="Pectinesterase"/>
    <property type="match status" value="1"/>
</dbReference>
<evidence type="ECO:0000256" key="5">
    <source>
        <dbReference type="ARBA" id="ARBA00022512"/>
    </source>
</evidence>
<evidence type="ECO:0000256" key="6">
    <source>
        <dbReference type="ARBA" id="ARBA00022801"/>
    </source>
</evidence>
<dbReference type="GO" id="GO:0042545">
    <property type="term" value="P:cell wall modification"/>
    <property type="evidence" value="ECO:0007669"/>
    <property type="project" value="UniProtKB-UniRule"/>
</dbReference>
<dbReference type="InterPro" id="IPR006501">
    <property type="entry name" value="Pectinesterase_inhib_dom"/>
</dbReference>
<reference evidence="12" key="1">
    <citation type="journal article" date="2016" name="Nat. Biotechnol.">
        <title>Sequencing wild and cultivated cassava and related species reveals extensive interspecific hybridization and genetic diversity.</title>
        <authorList>
            <person name="Bredeson J.V."/>
            <person name="Lyons J.B."/>
            <person name="Prochnik S.E."/>
            <person name="Wu G.A."/>
            <person name="Ha C.M."/>
            <person name="Edsinger-Gonzales E."/>
            <person name="Grimwood J."/>
            <person name="Schmutz J."/>
            <person name="Rabbi I.Y."/>
            <person name="Egesi C."/>
            <person name="Nauluvula P."/>
            <person name="Lebot V."/>
            <person name="Ndunguru J."/>
            <person name="Mkamilo G."/>
            <person name="Bart R.S."/>
            <person name="Setter T.L."/>
            <person name="Gleadow R.M."/>
            <person name="Kulakow P."/>
            <person name="Ferguson M.E."/>
            <person name="Rounsley S."/>
            <person name="Rokhsar D.S."/>
        </authorList>
    </citation>
    <scope>NUCLEOTIDE SEQUENCE [LARGE SCALE GENOMIC DNA]</scope>
    <source>
        <strain evidence="12">cv. AM560-2</strain>
    </source>
</reference>
<dbReference type="InterPro" id="IPR011050">
    <property type="entry name" value="Pectin_lyase_fold/virulence"/>
</dbReference>
<dbReference type="PROSITE" id="PS00800">
    <property type="entry name" value="PECTINESTERASE_1"/>
    <property type="match status" value="1"/>
</dbReference>
<dbReference type="PANTHER" id="PTHR31707">
    <property type="entry name" value="PECTINESTERASE"/>
    <property type="match status" value="1"/>
</dbReference>
<comment type="catalytic activity">
    <reaction evidence="9">
        <text>[(1-&gt;4)-alpha-D-galacturonosyl methyl ester](n) + n H2O = [(1-&gt;4)-alpha-D-galacturonosyl](n) + n methanol + n H(+)</text>
        <dbReference type="Rhea" id="RHEA:22380"/>
        <dbReference type="Rhea" id="RHEA-COMP:14570"/>
        <dbReference type="Rhea" id="RHEA-COMP:14573"/>
        <dbReference type="ChEBI" id="CHEBI:15377"/>
        <dbReference type="ChEBI" id="CHEBI:15378"/>
        <dbReference type="ChEBI" id="CHEBI:17790"/>
        <dbReference type="ChEBI" id="CHEBI:140522"/>
        <dbReference type="ChEBI" id="CHEBI:140523"/>
        <dbReference type="EC" id="3.1.1.11"/>
    </reaction>
</comment>
<evidence type="ECO:0000256" key="7">
    <source>
        <dbReference type="ARBA" id="ARBA00023085"/>
    </source>
</evidence>
<dbReference type="InterPro" id="IPR000070">
    <property type="entry name" value="Pectinesterase_cat"/>
</dbReference>
<evidence type="ECO:0000256" key="8">
    <source>
        <dbReference type="PROSITE-ProRule" id="PRU10040"/>
    </source>
</evidence>
<comment type="pathway">
    <text evidence="2 9">Glycan metabolism; pectin degradation; 2-dehydro-3-deoxy-D-gluconate from pectin: step 1/5.</text>
</comment>
<evidence type="ECO:0000256" key="9">
    <source>
        <dbReference type="RuleBase" id="RU000589"/>
    </source>
</evidence>
<dbReference type="InterPro" id="IPR033131">
    <property type="entry name" value="Pectinesterase_Asp_AS"/>
</dbReference>
<dbReference type="SUPFAM" id="SSF101148">
    <property type="entry name" value="Plant invertase/pectin methylesterase inhibitor"/>
    <property type="match status" value="1"/>
</dbReference>
<gene>
    <name evidence="11" type="ORF">MANES_15G131900v8</name>
</gene>
<feature type="domain" description="Pectinesterase inhibitor" evidence="10">
    <location>
        <begin position="16"/>
        <end position="165"/>
    </location>
</feature>
<dbReference type="GO" id="GO:0030599">
    <property type="term" value="F:pectinesterase activity"/>
    <property type="evidence" value="ECO:0000318"/>
    <property type="project" value="GO_Central"/>
</dbReference>
<evidence type="ECO:0000256" key="1">
    <source>
        <dbReference type="ARBA" id="ARBA00004191"/>
    </source>
</evidence>
<keyword evidence="9" id="KW-0961">Cell wall biogenesis/degradation</keyword>
<keyword evidence="5 9" id="KW-0134">Cell wall</keyword>
<dbReference type="InterPro" id="IPR018040">
    <property type="entry name" value="Pectinesterase_Tyr_AS"/>
</dbReference>
<keyword evidence="12" id="KW-1185">Reference proteome</keyword>
<dbReference type="OrthoDB" id="2019149at2759"/>
<comment type="caution">
    <text evidence="11">The sequence shown here is derived from an EMBL/GenBank/DDBJ whole genome shotgun (WGS) entry which is preliminary data.</text>
</comment>
<dbReference type="Gene3D" id="2.160.20.10">
    <property type="entry name" value="Single-stranded right-handed beta-helix, Pectin lyase-like"/>
    <property type="match status" value="1"/>
</dbReference>
<evidence type="ECO:0000256" key="2">
    <source>
        <dbReference type="ARBA" id="ARBA00005184"/>
    </source>
</evidence>
<dbReference type="AlphaFoldDB" id="A0A2C9UFT9"/>
<sequence>MDKAFLAIFNACVLFYSLWFVHGLPSCSETPFVQVCNDFIGQSLPLQTQHQTPFVFRDHSLLVTMNHANQAHQMISAMNLSSFDHKAKLAWADCLELYEDTIDHLARSMNSKNPLDSQTWLSAAIANQQTCQNGFLDFNMSSHLESLPYMIMSNLSKLLSNSLAINKAMAYNTKQVGGRRLLTGGFPSWVSSSDRRLLQLSRGAPAAHIIVAQDGSGNYKTISEAVAASVKRRSGTKRFVIYVKKGVYKENVEIKKSMKNLMFIGDGIGATIVTGNKNAQEGSTTFRSATFAVSGKGFIARDMTFENTAGPQKHQAVALRSSSDFSVFYSCSFKGYQDTLYVHSQRQFYRNCDIYGTIDFIFGDAIVVLQNCNIFVRKPMSSQQNTVTAQARKDPNENTGIVIHNSRVMAASDLRPVQGTFKTFLGRPWKKYSRTLFMKSNLDGLIDPAGWLAWNGNFGLSTVYYGEYMNTGSGASTRGRVKWAGYHVITKAMEAAKFTVGNFLAGDSWISAAGVPFDSGL</sequence>
<dbReference type="CDD" id="cd15798">
    <property type="entry name" value="PMEI-like_3"/>
    <property type="match status" value="1"/>
</dbReference>
<keyword evidence="9" id="KW-0732">Signal</keyword>
<comment type="subcellular location">
    <subcellularLocation>
        <location evidence="1 9">Secreted</location>
        <location evidence="1 9">Cell wall</location>
    </subcellularLocation>
</comment>
<feature type="chain" id="PRO_5011834109" description="Pectinesterase" evidence="9">
    <location>
        <begin position="24"/>
        <end position="521"/>
    </location>
</feature>
<evidence type="ECO:0000256" key="4">
    <source>
        <dbReference type="ARBA" id="ARBA00007786"/>
    </source>
</evidence>
<dbReference type="Gene3D" id="1.20.140.40">
    <property type="entry name" value="Invertase/pectin methylesterase inhibitor family protein"/>
    <property type="match status" value="1"/>
</dbReference>
<dbReference type="GO" id="GO:0046910">
    <property type="term" value="F:pectinesterase inhibitor activity"/>
    <property type="evidence" value="ECO:0000318"/>
    <property type="project" value="GO_Central"/>
</dbReference>
<dbReference type="STRING" id="3983.A0A2C9UFT9"/>
<evidence type="ECO:0000256" key="3">
    <source>
        <dbReference type="ARBA" id="ARBA00006027"/>
    </source>
</evidence>
<comment type="function">
    <text evidence="9">Acts in the modification of cell walls via demethylesterification of cell wall pectin.</text>
</comment>
<dbReference type="SMART" id="SM00856">
    <property type="entry name" value="PMEI"/>
    <property type="match status" value="1"/>
</dbReference>
<proteinExistence type="inferred from homology"/>
<dbReference type="FunFam" id="2.160.20.10:FF:000001">
    <property type="entry name" value="Pectinesterase"/>
    <property type="match status" value="1"/>
</dbReference>
<evidence type="ECO:0000313" key="12">
    <source>
        <dbReference type="Proteomes" id="UP000091857"/>
    </source>
</evidence>
<evidence type="ECO:0000259" key="10">
    <source>
        <dbReference type="SMART" id="SM00856"/>
    </source>
</evidence>
<organism evidence="11 12">
    <name type="scientific">Manihot esculenta</name>
    <name type="common">Cassava</name>
    <name type="synonym">Jatropha manihot</name>
    <dbReference type="NCBI Taxonomy" id="3983"/>
    <lineage>
        <taxon>Eukaryota</taxon>
        <taxon>Viridiplantae</taxon>
        <taxon>Streptophyta</taxon>
        <taxon>Embryophyta</taxon>
        <taxon>Tracheophyta</taxon>
        <taxon>Spermatophyta</taxon>
        <taxon>Magnoliopsida</taxon>
        <taxon>eudicotyledons</taxon>
        <taxon>Gunneridae</taxon>
        <taxon>Pentapetalae</taxon>
        <taxon>rosids</taxon>
        <taxon>fabids</taxon>
        <taxon>Malpighiales</taxon>
        <taxon>Euphorbiaceae</taxon>
        <taxon>Crotonoideae</taxon>
        <taxon>Manihoteae</taxon>
        <taxon>Manihot</taxon>
    </lineage>
</organism>
<name>A0A2C9UFT9_MANES</name>
<dbReference type="PROSITE" id="PS00503">
    <property type="entry name" value="PECTINESTERASE_2"/>
    <property type="match status" value="1"/>
</dbReference>
<feature type="signal peptide" evidence="9">
    <location>
        <begin position="1"/>
        <end position="23"/>
    </location>
</feature>
<dbReference type="EMBL" id="CM004401">
    <property type="protein sequence ID" value="OAY29270.1"/>
    <property type="molecule type" value="Genomic_DNA"/>
</dbReference>
<dbReference type="Gramene" id="Manes.15G131900.1.v8.1">
    <property type="protein sequence ID" value="Manes.15G131900.1.v8.1.CDS"/>
    <property type="gene ID" value="Manes.15G131900.v8.1"/>
</dbReference>
<evidence type="ECO:0000313" key="11">
    <source>
        <dbReference type="EMBL" id="OAY29270.1"/>
    </source>
</evidence>
<accession>A0A2C9UFT9</accession>
<comment type="similarity">
    <text evidence="3">In the N-terminal section; belongs to the PMEI family.</text>
</comment>
<keyword evidence="6 9" id="KW-0378">Hydrolase</keyword>
<keyword evidence="7 9" id="KW-0063">Aspartyl esterase</keyword>
<dbReference type="OMA" id="TANQQTC"/>
<dbReference type="Proteomes" id="UP000091857">
    <property type="component" value="Chromosome 15"/>
</dbReference>
<dbReference type="EC" id="3.1.1.11" evidence="9"/>
<dbReference type="SUPFAM" id="SSF51126">
    <property type="entry name" value="Pectin lyase-like"/>
    <property type="match status" value="1"/>
</dbReference>
<protein>
    <recommendedName>
        <fullName evidence="9">Pectinesterase</fullName>
        <ecNumber evidence="9">3.1.1.11</ecNumber>
    </recommendedName>
</protein>
<keyword evidence="9" id="KW-0964">Secreted</keyword>
<dbReference type="InterPro" id="IPR035513">
    <property type="entry name" value="Invertase/methylesterase_inhib"/>
</dbReference>
<dbReference type="UniPathway" id="UPA00545">
    <property type="reaction ID" value="UER00823"/>
</dbReference>
<feature type="active site" evidence="8">
    <location>
        <position position="359"/>
    </location>
</feature>
<dbReference type="InterPro" id="IPR012334">
    <property type="entry name" value="Pectin_lyas_fold"/>
</dbReference>
<dbReference type="NCBIfam" id="TIGR01614">
    <property type="entry name" value="PME_inhib"/>
    <property type="match status" value="1"/>
</dbReference>
<dbReference type="Pfam" id="PF04043">
    <property type="entry name" value="PMEI"/>
    <property type="match status" value="1"/>
</dbReference>
<dbReference type="GO" id="GO:0045490">
    <property type="term" value="P:pectin catabolic process"/>
    <property type="evidence" value="ECO:0007669"/>
    <property type="project" value="UniProtKB-UniRule"/>
</dbReference>
<comment type="similarity">
    <text evidence="4">In the C-terminal section; belongs to the pectinesterase family.</text>
</comment>